<keyword evidence="2" id="KW-1185">Reference proteome</keyword>
<comment type="caution">
    <text evidence="1">The sequence shown here is derived from an EMBL/GenBank/DDBJ whole genome shotgun (WGS) entry which is preliminary data.</text>
</comment>
<evidence type="ECO:0000313" key="2">
    <source>
        <dbReference type="Proteomes" id="UP001176429"/>
    </source>
</evidence>
<name>A0ABT9BAK5_9BACT</name>
<proteinExistence type="predicted"/>
<evidence type="ECO:0000313" key="1">
    <source>
        <dbReference type="EMBL" id="MDO7875222.1"/>
    </source>
</evidence>
<sequence>MAAPAASDRVLISIFADGDMTPFLLSTLGMALHILDSAELSSDLKDAVQARGLLDPAHLHHLLATGQALRQAVPEAENPDFEPPADNDDRPAWRLTMADVLAIVTANDFIASSFLHAFGDEARRVQVELNGVPAEVYDAHIAETLGYFARFQREWQELFGKYPAYQQRQAELAALRAEFVG</sequence>
<dbReference type="EMBL" id="JAUQSY010000006">
    <property type="protein sequence ID" value="MDO7875222.1"/>
    <property type="molecule type" value="Genomic_DNA"/>
</dbReference>
<organism evidence="1 2">
    <name type="scientific">Hymenobacter aranciens</name>
    <dbReference type="NCBI Taxonomy" id="3063996"/>
    <lineage>
        <taxon>Bacteria</taxon>
        <taxon>Pseudomonadati</taxon>
        <taxon>Bacteroidota</taxon>
        <taxon>Cytophagia</taxon>
        <taxon>Cytophagales</taxon>
        <taxon>Hymenobacteraceae</taxon>
        <taxon>Hymenobacter</taxon>
    </lineage>
</organism>
<dbReference type="RefSeq" id="WP_305006539.1">
    <property type="nucleotide sequence ID" value="NZ_JAUQSY010000006.1"/>
</dbReference>
<gene>
    <name evidence="1" type="ORF">Q5H93_10805</name>
</gene>
<accession>A0ABT9BAK5</accession>
<reference evidence="1" key="1">
    <citation type="submission" date="2023-07" db="EMBL/GenBank/DDBJ databases">
        <authorList>
            <person name="Kim M.K."/>
        </authorList>
    </citation>
    <scope>NUCLEOTIDE SEQUENCE</scope>
    <source>
        <strain evidence="1">ASUV-10-1</strain>
    </source>
</reference>
<dbReference type="Proteomes" id="UP001176429">
    <property type="component" value="Unassembled WGS sequence"/>
</dbReference>
<protein>
    <submittedName>
        <fullName evidence="1">Uncharacterized protein</fullName>
    </submittedName>
</protein>